<dbReference type="AlphaFoldDB" id="A0A317V5T4"/>
<comment type="caution">
    <text evidence="2">The sequence shown here is derived from an EMBL/GenBank/DDBJ whole genome shotgun (WGS) entry which is preliminary data.</text>
</comment>
<keyword evidence="3" id="KW-1185">Reference proteome</keyword>
<protein>
    <recommendedName>
        <fullName evidence="1">DEAD-box helicase OB fold domain-containing protein</fullName>
    </recommendedName>
</protein>
<reference evidence="2 3" key="1">
    <citation type="submission" date="2016-12" db="EMBL/GenBank/DDBJ databases">
        <title>The genomes of Aspergillus section Nigri reveals drivers in fungal speciation.</title>
        <authorList>
            <consortium name="DOE Joint Genome Institute"/>
            <person name="Vesth T.C."/>
            <person name="Nybo J."/>
            <person name="Theobald S."/>
            <person name="Brandl J."/>
            <person name="Frisvad J.C."/>
            <person name="Nielsen K.F."/>
            <person name="Lyhne E.K."/>
            <person name="Kogle M.E."/>
            <person name="Kuo A."/>
            <person name="Riley R."/>
            <person name="Clum A."/>
            <person name="Nolan M."/>
            <person name="Lipzen A."/>
            <person name="Salamov A."/>
            <person name="Henrissat B."/>
            <person name="Wiebenga A."/>
            <person name="De Vries R.P."/>
            <person name="Grigoriev I.V."/>
            <person name="Mortensen U.H."/>
            <person name="Andersen M.R."/>
            <person name="Baker S.E."/>
        </authorList>
    </citation>
    <scope>NUCLEOTIDE SEQUENCE [LARGE SCALE GENOMIC DNA]</scope>
    <source>
        <strain evidence="2 3">CBS 117.55</strain>
    </source>
</reference>
<dbReference type="InterPro" id="IPR011709">
    <property type="entry name" value="DEAD-box_helicase_OB_fold"/>
</dbReference>
<dbReference type="EMBL" id="MSFL01000035">
    <property type="protein sequence ID" value="PWY68651.1"/>
    <property type="molecule type" value="Genomic_DNA"/>
</dbReference>
<dbReference type="GeneID" id="37066461"/>
<proteinExistence type="predicted"/>
<gene>
    <name evidence="2" type="ORF">BO70DRAFT_366024</name>
</gene>
<name>A0A317V5T4_9EURO</name>
<evidence type="ECO:0000313" key="3">
    <source>
        <dbReference type="Proteomes" id="UP000247233"/>
    </source>
</evidence>
<organism evidence="2 3">
    <name type="scientific">Aspergillus heteromorphus CBS 117.55</name>
    <dbReference type="NCBI Taxonomy" id="1448321"/>
    <lineage>
        <taxon>Eukaryota</taxon>
        <taxon>Fungi</taxon>
        <taxon>Dikarya</taxon>
        <taxon>Ascomycota</taxon>
        <taxon>Pezizomycotina</taxon>
        <taxon>Eurotiomycetes</taxon>
        <taxon>Eurotiomycetidae</taxon>
        <taxon>Eurotiales</taxon>
        <taxon>Aspergillaceae</taxon>
        <taxon>Aspergillus</taxon>
        <taxon>Aspergillus subgen. Circumdati</taxon>
    </lineage>
</organism>
<dbReference type="STRING" id="1448321.A0A317V5T4"/>
<feature type="domain" description="DEAD-box helicase OB fold" evidence="1">
    <location>
        <begin position="27"/>
        <end position="96"/>
    </location>
</feature>
<evidence type="ECO:0000259" key="1">
    <source>
        <dbReference type="Pfam" id="PF07717"/>
    </source>
</evidence>
<evidence type="ECO:0000313" key="2">
    <source>
        <dbReference type="EMBL" id="PWY68651.1"/>
    </source>
</evidence>
<dbReference type="OrthoDB" id="10253254at2759"/>
<dbReference type="RefSeq" id="XP_025395361.1">
    <property type="nucleotide sequence ID" value="XM_025544224.1"/>
</dbReference>
<sequence length="102" mass="11221">MQCRQARLLPNDPAESSIRDPSPIHILKSFLCGFSTNTARLVPDGSYRTVVGNQTVAIHPSSVLFGKKMEAIMYNEFVFTNRSYARGVSAVQMDWVGEALAG</sequence>
<dbReference type="Pfam" id="PF07717">
    <property type="entry name" value="OB_NTP_bind"/>
    <property type="match status" value="1"/>
</dbReference>
<accession>A0A317V5T4</accession>
<dbReference type="VEuPathDB" id="FungiDB:BO70DRAFT_366024"/>
<dbReference type="Proteomes" id="UP000247233">
    <property type="component" value="Unassembled WGS sequence"/>
</dbReference>